<dbReference type="STRING" id="121292.AU252_14100"/>
<dbReference type="InterPro" id="IPR007267">
    <property type="entry name" value="GtrA_DPMS_TM"/>
</dbReference>
<feature type="transmembrane region" description="Helical" evidence="6">
    <location>
        <begin position="287"/>
        <end position="305"/>
    </location>
</feature>
<gene>
    <name evidence="9" type="ORF">AU252_14100</name>
</gene>
<dbReference type="KEGG" id="psul:AU252_14100"/>
<dbReference type="GO" id="GO:0016757">
    <property type="term" value="F:glycosyltransferase activity"/>
    <property type="evidence" value="ECO:0007669"/>
    <property type="project" value="UniProtKB-KW"/>
</dbReference>
<dbReference type="Proteomes" id="UP000065151">
    <property type="component" value="Chromosome"/>
</dbReference>
<sequence length="370" mass="39953">MIILIPAYEPDQQLPALIRSIRETKPWATVVVVDDGSGPEYKAVFDGVKALGCHVIGYARNRGKGFALKTGFGFIADHLPGRNVVCADSDGQHTIVDILRVAAAVQPGSPAMVLGTRNFNGNVPARSRFGNSATRLLFTLATGERISDTQTGLRGYPASMLPWLRSVRGERYEYELNLLLEAKPAGYAITTVDIATVYLDHNSASHFRPVADSVRIYAPLLKFLASSFAAFLVDTVVFLLLTLVTDSLLVAVVGARVVSSAVNFLVNRRVVFQHGRDRPAAAAGVRYFGLVLVLLATNYGLISALDSLSVAALPAKILAEIALLAVSYVVQQRFLFSRNAAGNTARSAAREAQNQTLDLSRGHHPGKLRR</sequence>
<feature type="domain" description="GtrA/DPMS transmembrane" evidence="8">
    <location>
        <begin position="222"/>
        <end position="336"/>
    </location>
</feature>
<dbReference type="GO" id="GO:0000271">
    <property type="term" value="P:polysaccharide biosynthetic process"/>
    <property type="evidence" value="ECO:0007669"/>
    <property type="project" value="InterPro"/>
</dbReference>
<feature type="domain" description="Glycosyltransferase 2-like" evidence="7">
    <location>
        <begin position="3"/>
        <end position="128"/>
    </location>
</feature>
<dbReference type="RefSeq" id="WP_058931265.1">
    <property type="nucleotide sequence ID" value="NZ_CP013747.1"/>
</dbReference>
<dbReference type="PANTHER" id="PTHR10859:SF114">
    <property type="entry name" value="DOLICHOL-PHOSPHATE MANNOSYLTRANSFERASE"/>
    <property type="match status" value="1"/>
</dbReference>
<evidence type="ECO:0000256" key="3">
    <source>
        <dbReference type="ARBA" id="ARBA00022989"/>
    </source>
</evidence>
<dbReference type="GO" id="GO:0016020">
    <property type="term" value="C:membrane"/>
    <property type="evidence" value="ECO:0007669"/>
    <property type="project" value="UniProtKB-SubCell"/>
</dbReference>
<evidence type="ECO:0000259" key="7">
    <source>
        <dbReference type="Pfam" id="PF00535"/>
    </source>
</evidence>
<accession>A0A0U3NZ48</accession>
<dbReference type="Pfam" id="PF04138">
    <property type="entry name" value="GtrA_DPMS_TM"/>
    <property type="match status" value="1"/>
</dbReference>
<reference evidence="9 10" key="1">
    <citation type="submission" date="2015-12" db="EMBL/GenBank/DDBJ databases">
        <authorList>
            <person name="Shamseldin A."/>
            <person name="Moawad H."/>
            <person name="Abd El-Rahim W.M."/>
            <person name="Sadowsky M.J."/>
        </authorList>
    </citation>
    <scope>NUCLEOTIDE SEQUENCE [LARGE SCALE GENOMIC DNA]</scope>
    <source>
        <strain evidence="9 10">Ar51</strain>
    </source>
</reference>
<keyword evidence="9" id="KW-0808">Transferase</keyword>
<dbReference type="CDD" id="cd04179">
    <property type="entry name" value="DPM_DPG-synthase_like"/>
    <property type="match status" value="1"/>
</dbReference>
<keyword evidence="2 6" id="KW-0812">Transmembrane</keyword>
<dbReference type="GO" id="GO:0006487">
    <property type="term" value="P:protein N-linked glycosylation"/>
    <property type="evidence" value="ECO:0007669"/>
    <property type="project" value="TreeGrafter"/>
</dbReference>
<evidence type="ECO:0000259" key="8">
    <source>
        <dbReference type="Pfam" id="PF04138"/>
    </source>
</evidence>
<evidence type="ECO:0000256" key="5">
    <source>
        <dbReference type="SAM" id="MobiDB-lite"/>
    </source>
</evidence>
<feature type="region of interest" description="Disordered" evidence="5">
    <location>
        <begin position="351"/>
        <end position="370"/>
    </location>
</feature>
<dbReference type="SUPFAM" id="SSF53448">
    <property type="entry name" value="Nucleotide-diphospho-sugar transferases"/>
    <property type="match status" value="1"/>
</dbReference>
<dbReference type="AlphaFoldDB" id="A0A0U3NZ48"/>
<comment type="subcellular location">
    <subcellularLocation>
        <location evidence="1">Membrane</location>
        <topology evidence="1">Multi-pass membrane protein</topology>
    </subcellularLocation>
</comment>
<keyword evidence="9" id="KW-0328">Glycosyltransferase</keyword>
<evidence type="ECO:0000256" key="6">
    <source>
        <dbReference type="SAM" id="Phobius"/>
    </source>
</evidence>
<dbReference type="InterPro" id="IPR001173">
    <property type="entry name" value="Glyco_trans_2-like"/>
</dbReference>
<protein>
    <submittedName>
        <fullName evidence="9">Dolichyl-phosphate beta-D-mannosyltransferase</fullName>
    </submittedName>
</protein>
<evidence type="ECO:0000256" key="4">
    <source>
        <dbReference type="ARBA" id="ARBA00023136"/>
    </source>
</evidence>
<dbReference type="PANTHER" id="PTHR10859">
    <property type="entry name" value="GLYCOSYL TRANSFERASE"/>
    <property type="match status" value="1"/>
</dbReference>
<evidence type="ECO:0000256" key="2">
    <source>
        <dbReference type="ARBA" id="ARBA00022692"/>
    </source>
</evidence>
<keyword evidence="3 6" id="KW-1133">Transmembrane helix</keyword>
<name>A0A0U3NZ48_9MICC</name>
<dbReference type="EMBL" id="CP013747">
    <property type="protein sequence ID" value="ALV42143.1"/>
    <property type="molecule type" value="Genomic_DNA"/>
</dbReference>
<evidence type="ECO:0000256" key="1">
    <source>
        <dbReference type="ARBA" id="ARBA00004141"/>
    </source>
</evidence>
<proteinExistence type="predicted"/>
<keyword evidence="4 6" id="KW-0472">Membrane</keyword>
<dbReference type="Pfam" id="PF00535">
    <property type="entry name" value="Glycos_transf_2"/>
    <property type="match status" value="1"/>
</dbReference>
<organism evidence="9">
    <name type="scientific">Pseudarthrobacter sulfonivorans</name>
    <dbReference type="NCBI Taxonomy" id="121292"/>
    <lineage>
        <taxon>Bacteria</taxon>
        <taxon>Bacillati</taxon>
        <taxon>Actinomycetota</taxon>
        <taxon>Actinomycetes</taxon>
        <taxon>Micrococcales</taxon>
        <taxon>Micrococcaceae</taxon>
        <taxon>Pseudarthrobacter</taxon>
    </lineage>
</organism>
<dbReference type="Gene3D" id="3.90.550.10">
    <property type="entry name" value="Spore Coat Polysaccharide Biosynthesis Protein SpsA, Chain A"/>
    <property type="match status" value="1"/>
</dbReference>
<evidence type="ECO:0000313" key="9">
    <source>
        <dbReference type="EMBL" id="ALV42143.1"/>
    </source>
</evidence>
<dbReference type="InterPro" id="IPR029044">
    <property type="entry name" value="Nucleotide-diphossugar_trans"/>
</dbReference>
<evidence type="ECO:0000313" key="10">
    <source>
        <dbReference type="Proteomes" id="UP000065151"/>
    </source>
</evidence>
<feature type="transmembrane region" description="Helical" evidence="6">
    <location>
        <begin position="311"/>
        <end position="330"/>
    </location>
</feature>